<feature type="non-terminal residue" evidence="2">
    <location>
        <position position="1"/>
    </location>
</feature>
<dbReference type="Proteomes" id="UP000789901">
    <property type="component" value="Unassembled WGS sequence"/>
</dbReference>
<dbReference type="EMBL" id="CAJVQB010050027">
    <property type="protein sequence ID" value="CAG8834728.1"/>
    <property type="molecule type" value="Genomic_DNA"/>
</dbReference>
<accession>A0ABN7WL98</accession>
<organism evidence="2 3">
    <name type="scientific">Gigaspora margarita</name>
    <dbReference type="NCBI Taxonomy" id="4874"/>
    <lineage>
        <taxon>Eukaryota</taxon>
        <taxon>Fungi</taxon>
        <taxon>Fungi incertae sedis</taxon>
        <taxon>Mucoromycota</taxon>
        <taxon>Glomeromycotina</taxon>
        <taxon>Glomeromycetes</taxon>
        <taxon>Diversisporales</taxon>
        <taxon>Gigasporaceae</taxon>
        <taxon>Gigaspora</taxon>
    </lineage>
</organism>
<comment type="caution">
    <text evidence="2">The sequence shown here is derived from an EMBL/GenBank/DDBJ whole genome shotgun (WGS) entry which is preliminary data.</text>
</comment>
<evidence type="ECO:0000313" key="2">
    <source>
        <dbReference type="EMBL" id="CAG8834728.1"/>
    </source>
</evidence>
<gene>
    <name evidence="2" type="ORF">GMARGA_LOCUS32211</name>
</gene>
<evidence type="ECO:0000256" key="1">
    <source>
        <dbReference type="SAM" id="MobiDB-lite"/>
    </source>
</evidence>
<evidence type="ECO:0000313" key="3">
    <source>
        <dbReference type="Proteomes" id="UP000789901"/>
    </source>
</evidence>
<name>A0ABN7WL98_GIGMA</name>
<keyword evidence="3" id="KW-1185">Reference proteome</keyword>
<protein>
    <submittedName>
        <fullName evidence="2">6127_t:CDS:1</fullName>
    </submittedName>
</protein>
<feature type="compositionally biased region" description="Polar residues" evidence="1">
    <location>
        <begin position="22"/>
        <end position="31"/>
    </location>
</feature>
<feature type="region of interest" description="Disordered" evidence="1">
    <location>
        <begin position="1"/>
        <end position="55"/>
    </location>
</feature>
<sequence>YSDKNNKPDSYIKSGGEKNNGPEGTSASSVIGTPDSPIQGKKTSNLNSVDSKSNLLEPILPVNLVKKFQ</sequence>
<proteinExistence type="predicted"/>
<reference evidence="2 3" key="1">
    <citation type="submission" date="2021-06" db="EMBL/GenBank/DDBJ databases">
        <authorList>
            <person name="Kallberg Y."/>
            <person name="Tangrot J."/>
            <person name="Rosling A."/>
        </authorList>
    </citation>
    <scope>NUCLEOTIDE SEQUENCE [LARGE SCALE GENOMIC DNA]</scope>
    <source>
        <strain evidence="2 3">120-4 pot B 10/14</strain>
    </source>
</reference>
<feature type="compositionally biased region" description="Polar residues" evidence="1">
    <location>
        <begin position="41"/>
        <end position="54"/>
    </location>
</feature>